<gene>
    <name evidence="1" type="primary">rlmJ</name>
    <name evidence="2" type="ORF">DL1_14170</name>
</gene>
<comment type="catalytic activity">
    <reaction evidence="1">
        <text>adenosine(2030) in 23S rRNA + S-adenosyl-L-methionine = N(6)-methyladenosine(2030) in 23S rRNA + S-adenosyl-L-homocysteine + H(+)</text>
        <dbReference type="Rhea" id="RHEA:43736"/>
        <dbReference type="Rhea" id="RHEA-COMP:10668"/>
        <dbReference type="Rhea" id="RHEA-COMP:10669"/>
        <dbReference type="ChEBI" id="CHEBI:15378"/>
        <dbReference type="ChEBI" id="CHEBI:57856"/>
        <dbReference type="ChEBI" id="CHEBI:59789"/>
        <dbReference type="ChEBI" id="CHEBI:74411"/>
        <dbReference type="ChEBI" id="CHEBI:74449"/>
        <dbReference type="EC" id="2.1.1.266"/>
    </reaction>
</comment>
<dbReference type="InterPro" id="IPR029063">
    <property type="entry name" value="SAM-dependent_MTases_sf"/>
</dbReference>
<dbReference type="GO" id="GO:0005829">
    <property type="term" value="C:cytosol"/>
    <property type="evidence" value="ECO:0007669"/>
    <property type="project" value="TreeGrafter"/>
</dbReference>
<dbReference type="EMBL" id="JHEH01000004">
    <property type="protein sequence ID" value="KEP70948.1"/>
    <property type="molecule type" value="Genomic_DNA"/>
</dbReference>
<keyword evidence="1" id="KW-0949">S-adenosyl-L-methionine</keyword>
<proteinExistence type="inferred from homology"/>
<feature type="binding site" evidence="1">
    <location>
        <position position="99"/>
    </location>
    <ligand>
        <name>S-adenosyl-L-methionine</name>
        <dbReference type="ChEBI" id="CHEBI:59789"/>
    </ligand>
</feature>
<keyword evidence="1" id="KW-0698">rRNA processing</keyword>
<dbReference type="SUPFAM" id="SSF53335">
    <property type="entry name" value="S-adenosyl-L-methionine-dependent methyltransferases"/>
    <property type="match status" value="1"/>
</dbReference>
<dbReference type="AlphaFoldDB" id="A0A074TPN0"/>
<comment type="subunit">
    <text evidence="1">Monomer.</text>
</comment>
<feature type="active site" description="Proton acceptor" evidence="1">
    <location>
        <position position="162"/>
    </location>
</feature>
<dbReference type="GO" id="GO:0036307">
    <property type="term" value="F:23S rRNA (adenine(2030)-N(6))-methyltransferase activity"/>
    <property type="evidence" value="ECO:0007669"/>
    <property type="project" value="UniProtKB-UniRule"/>
</dbReference>
<dbReference type="OrthoDB" id="9791274at2"/>
<feature type="binding site" evidence="1">
    <location>
        <position position="19"/>
    </location>
    <ligand>
        <name>S-adenosyl-L-methionine</name>
        <dbReference type="ChEBI" id="CHEBI:59789"/>
    </ligand>
</feature>
<sequence length="260" mass="28691">MLSYQHAYHAGNLADVHKHALLASALDYLTRKDKPLSYIETHAGRGLYALDGIEARKTGEAEAGIGRIAQLDWFGPDHPYSRARAQVLEAQGPAAYPGSPLIAQALLRRTDTLQLCELHPQEYVALRDAIGPRRAILHKADGLEMAISLSPPMPRRGMMLIDPSYEVKSEYDALPKVISQVATRWNVGIIALWYPILTSGAHQSMILQLMRNFPEALSHEVRFPPAREGHGMIGSGMFVVNPPWGLADEARRLSTLFAGL</sequence>
<protein>
    <recommendedName>
        <fullName evidence="1">Ribosomal RNA large subunit methyltransferase J</fullName>
        <ecNumber evidence="1">2.1.1.266</ecNumber>
    </recommendedName>
    <alternativeName>
        <fullName evidence="1">23S rRNA (adenine(2030)-N6)-methyltransferase</fullName>
    </alternativeName>
    <alternativeName>
        <fullName evidence="1">23S rRNA m6A2030 methyltransferase</fullName>
    </alternativeName>
</protein>
<dbReference type="InterPro" id="IPR007473">
    <property type="entry name" value="RlmJ"/>
</dbReference>
<dbReference type="GO" id="GO:0070475">
    <property type="term" value="P:rRNA base methylation"/>
    <property type="evidence" value="ECO:0007669"/>
    <property type="project" value="UniProtKB-UniRule"/>
</dbReference>
<comment type="function">
    <text evidence="1">Specifically methylates the adenine in position 2030 of 23S rRNA.</text>
</comment>
<reference evidence="2 3" key="1">
    <citation type="submission" date="2014-03" db="EMBL/GenBank/DDBJ databases">
        <title>The draft genome sequence of Thioclava dalianensis DLFJ1-1.</title>
        <authorList>
            <person name="Lai Q."/>
            <person name="Shao Z."/>
        </authorList>
    </citation>
    <scope>NUCLEOTIDE SEQUENCE [LARGE SCALE GENOMIC DNA]</scope>
    <source>
        <strain evidence="2 3">DLFJ1-1</strain>
    </source>
</reference>
<keyword evidence="1" id="KW-0489">Methyltransferase</keyword>
<evidence type="ECO:0000313" key="3">
    <source>
        <dbReference type="Proteomes" id="UP000027725"/>
    </source>
</evidence>
<dbReference type="EC" id="2.1.1.266" evidence="1"/>
<dbReference type="Gene3D" id="3.40.50.150">
    <property type="entry name" value="Vaccinia Virus protein VP39"/>
    <property type="match status" value="1"/>
</dbReference>
<comment type="caution">
    <text evidence="2">The sequence shown here is derived from an EMBL/GenBank/DDBJ whole genome shotgun (WGS) entry which is preliminary data.</text>
</comment>
<keyword evidence="1" id="KW-0694">RNA-binding</keyword>
<feature type="site" description="Interaction with substrate rRNA" evidence="1">
    <location>
        <position position="4"/>
    </location>
</feature>
<comment type="similarity">
    <text evidence="1">Belongs to the RlmJ family.</text>
</comment>
<name>A0A074TPN0_9RHOB</name>
<evidence type="ECO:0000313" key="2">
    <source>
        <dbReference type="EMBL" id="KEP70948.1"/>
    </source>
</evidence>
<evidence type="ECO:0000256" key="1">
    <source>
        <dbReference type="HAMAP-Rule" id="MF_00934"/>
    </source>
</evidence>
<feature type="binding site" evidence="1">
    <location>
        <position position="42"/>
    </location>
    <ligand>
        <name>S-adenosyl-L-methionine</name>
        <dbReference type="ChEBI" id="CHEBI:59789"/>
    </ligand>
</feature>
<dbReference type="Proteomes" id="UP000027725">
    <property type="component" value="Unassembled WGS sequence"/>
</dbReference>
<feature type="binding site" evidence="1">
    <location>
        <begin position="141"/>
        <end position="142"/>
    </location>
    <ligand>
        <name>S-adenosyl-L-methionine</name>
        <dbReference type="ChEBI" id="CHEBI:59789"/>
    </ligand>
</feature>
<feature type="binding site" evidence="1">
    <location>
        <position position="162"/>
    </location>
    <ligand>
        <name>S-adenosyl-L-methionine</name>
        <dbReference type="ChEBI" id="CHEBI:59789"/>
    </ligand>
</feature>
<organism evidence="2 3">
    <name type="scientific">Thioclava dalianensis</name>
    <dbReference type="NCBI Taxonomy" id="1185766"/>
    <lineage>
        <taxon>Bacteria</taxon>
        <taxon>Pseudomonadati</taxon>
        <taxon>Pseudomonadota</taxon>
        <taxon>Alphaproteobacteria</taxon>
        <taxon>Rhodobacterales</taxon>
        <taxon>Paracoccaceae</taxon>
        <taxon>Thioclava</taxon>
    </lineage>
</organism>
<accession>A0A074TPN0</accession>
<dbReference type="HAMAP" id="MF_00934">
    <property type="entry name" value="23SrRNA_methyltr_J"/>
    <property type="match status" value="1"/>
</dbReference>
<keyword evidence="1" id="KW-0808">Transferase</keyword>
<dbReference type="Pfam" id="PF04378">
    <property type="entry name" value="RsmJ"/>
    <property type="match status" value="1"/>
</dbReference>
<dbReference type="PANTHER" id="PTHR37426">
    <property type="entry name" value="RIBOSOMAL RNA LARGE SUBUNIT METHYLTRANSFERASE J"/>
    <property type="match status" value="1"/>
</dbReference>
<dbReference type="PANTHER" id="PTHR37426:SF1">
    <property type="entry name" value="RIBOSOMAL RNA LARGE SUBUNIT METHYLTRANSFERASE J"/>
    <property type="match status" value="1"/>
</dbReference>
<dbReference type="GO" id="GO:0003723">
    <property type="term" value="F:RNA binding"/>
    <property type="evidence" value="ECO:0007669"/>
    <property type="project" value="UniProtKB-UniRule"/>
</dbReference>
<dbReference type="eggNOG" id="COG2961">
    <property type="taxonomic scope" value="Bacteria"/>
</dbReference>
<dbReference type="RefSeq" id="WP_038063559.1">
    <property type="nucleotide sequence ID" value="NZ_FOVB01000002.1"/>
</dbReference>
<keyword evidence="3" id="KW-1185">Reference proteome</keyword>
<feature type="binding site" evidence="1">
    <location>
        <position position="117"/>
    </location>
    <ligand>
        <name>S-adenosyl-L-methionine</name>
        <dbReference type="ChEBI" id="CHEBI:59789"/>
    </ligand>
</feature>